<keyword evidence="3" id="KW-1185">Reference proteome</keyword>
<evidence type="ECO:0000256" key="1">
    <source>
        <dbReference type="SAM" id="Phobius"/>
    </source>
</evidence>
<keyword evidence="1" id="KW-0812">Transmembrane</keyword>
<accession>A0A178LVF8</accession>
<gene>
    <name evidence="2" type="ORF">A6A03_04820</name>
</gene>
<evidence type="ECO:0000313" key="2">
    <source>
        <dbReference type="EMBL" id="OAN38215.1"/>
    </source>
</evidence>
<sequence>MNSPAVALEWQVDASPFRNPAIWRQMALVFGGPIILLGLLIALVTEHDRWLAALRMMGIGAAAVVGLLLVAMVLFKLLGYQQHIQLDETGVRSQVSGRAPVFMKMVRARSLLSGQTSVTASGMAVRTNYAIRWGKVRKVEVDAQQYALILYPPSGPPLLLACTAENFATVREIVQAKTGA</sequence>
<organism evidence="2 3">
    <name type="scientific">Chloroflexus islandicus</name>
    <dbReference type="NCBI Taxonomy" id="1707952"/>
    <lineage>
        <taxon>Bacteria</taxon>
        <taxon>Bacillati</taxon>
        <taxon>Chloroflexota</taxon>
        <taxon>Chloroflexia</taxon>
        <taxon>Chloroflexales</taxon>
        <taxon>Chloroflexineae</taxon>
        <taxon>Chloroflexaceae</taxon>
        <taxon>Chloroflexus</taxon>
    </lineage>
</organism>
<comment type="caution">
    <text evidence="2">The sequence shown here is derived from an EMBL/GenBank/DDBJ whole genome shotgun (WGS) entry which is preliminary data.</text>
</comment>
<proteinExistence type="predicted"/>
<dbReference type="Proteomes" id="UP000078287">
    <property type="component" value="Unassembled WGS sequence"/>
</dbReference>
<keyword evidence="1" id="KW-1133">Transmembrane helix</keyword>
<evidence type="ECO:0000313" key="3">
    <source>
        <dbReference type="Proteomes" id="UP000078287"/>
    </source>
</evidence>
<dbReference type="EMBL" id="LWQS01000103">
    <property type="protein sequence ID" value="OAN38215.1"/>
    <property type="molecule type" value="Genomic_DNA"/>
</dbReference>
<dbReference type="AlphaFoldDB" id="A0A178LVF8"/>
<dbReference type="OrthoDB" id="2084522at2"/>
<protein>
    <submittedName>
        <fullName evidence="2">Uncharacterized protein</fullName>
    </submittedName>
</protein>
<name>A0A178LVF8_9CHLR</name>
<feature type="transmembrane region" description="Helical" evidence="1">
    <location>
        <begin position="26"/>
        <end position="44"/>
    </location>
</feature>
<feature type="transmembrane region" description="Helical" evidence="1">
    <location>
        <begin position="50"/>
        <end position="75"/>
    </location>
</feature>
<reference evidence="2 3" key="1">
    <citation type="submission" date="2016-04" db="EMBL/GenBank/DDBJ databases">
        <title>Chloroflexus islandicus sp. nov., a thermophilic filamentous anoxygenic phototrophic bacterium from geyser Strokkur (Iceland).</title>
        <authorList>
            <person name="Gaisin V.A."/>
            <person name="Kalashnikov A.M."/>
            <person name="Sukhacheva M.V."/>
            <person name="Grouzdev D.S."/>
            <person name="Ivanov T.M."/>
            <person name="Kuznetsov B."/>
            <person name="Gorlenko V.M."/>
        </authorList>
    </citation>
    <scope>NUCLEOTIDE SEQUENCE [LARGE SCALE GENOMIC DNA]</scope>
    <source>
        <strain evidence="3">isl-2</strain>
    </source>
</reference>
<keyword evidence="1" id="KW-0472">Membrane</keyword>
<dbReference type="RefSeq" id="WP_066791159.1">
    <property type="nucleotide sequence ID" value="NZ_LWQS01000103.1"/>
</dbReference>
<dbReference type="STRING" id="1707952.A6A03_04820"/>